<name>A0A3Q7PA68_CALUR</name>
<comment type="subcellular location">
    <subcellularLocation>
        <location evidence="1">Nucleus</location>
    </subcellularLocation>
</comment>
<dbReference type="PROSITE" id="PS51805">
    <property type="entry name" value="EPHD"/>
    <property type="match status" value="1"/>
</dbReference>
<protein>
    <submittedName>
        <fullName evidence="9">PHD finger protein 11 isoform X1</fullName>
    </submittedName>
</protein>
<dbReference type="Gene3D" id="3.30.40.10">
    <property type="entry name" value="Zinc/RING finger domain, C3HC4 (zinc finger)"/>
    <property type="match status" value="1"/>
</dbReference>
<evidence type="ECO:0000256" key="2">
    <source>
        <dbReference type="ARBA" id="ARBA00022723"/>
    </source>
</evidence>
<organism evidence="8 9">
    <name type="scientific">Callorhinus ursinus</name>
    <name type="common">Northern fur seal</name>
    <dbReference type="NCBI Taxonomy" id="34884"/>
    <lineage>
        <taxon>Eukaryota</taxon>
        <taxon>Metazoa</taxon>
        <taxon>Chordata</taxon>
        <taxon>Craniata</taxon>
        <taxon>Vertebrata</taxon>
        <taxon>Euteleostomi</taxon>
        <taxon>Mammalia</taxon>
        <taxon>Eutheria</taxon>
        <taxon>Laurasiatheria</taxon>
        <taxon>Carnivora</taxon>
        <taxon>Caniformia</taxon>
        <taxon>Pinnipedia</taxon>
        <taxon>Otariidae</taxon>
        <taxon>Callorhinus</taxon>
    </lineage>
</organism>
<keyword evidence="5" id="KW-0539">Nucleus</keyword>
<dbReference type="RefSeq" id="XP_025730720.1">
    <property type="nucleotide sequence ID" value="XM_025874935.1"/>
</dbReference>
<dbReference type="InterPro" id="IPR051188">
    <property type="entry name" value="PHD-type_Zinc_Finger"/>
</dbReference>
<feature type="region of interest" description="Disordered" evidence="6">
    <location>
        <begin position="228"/>
        <end position="248"/>
    </location>
</feature>
<reference key="1">
    <citation type="submission" date="2019-01" db="UniProtKB">
        <authorList>
            <consortium name="RefSeq"/>
        </authorList>
    </citation>
    <scope>IDENTIFICATION</scope>
</reference>
<feature type="domain" description="PHD-type" evidence="7">
    <location>
        <begin position="42"/>
        <end position="108"/>
    </location>
</feature>
<evidence type="ECO:0000256" key="4">
    <source>
        <dbReference type="ARBA" id="ARBA00022833"/>
    </source>
</evidence>
<evidence type="ECO:0000259" key="7">
    <source>
        <dbReference type="PROSITE" id="PS51805"/>
    </source>
</evidence>
<gene>
    <name evidence="9" type="primary">PHF11</name>
</gene>
<dbReference type="GO" id="GO:0005634">
    <property type="term" value="C:nucleus"/>
    <property type="evidence" value="ECO:0007669"/>
    <property type="project" value="UniProtKB-SubCell"/>
</dbReference>
<dbReference type="InParanoid" id="A0A3Q7PA68"/>
<dbReference type="InterPro" id="IPR034732">
    <property type="entry name" value="EPHD"/>
</dbReference>
<dbReference type="AlphaFoldDB" id="A0A3Q7PA68"/>
<keyword evidence="2" id="KW-0479">Metal-binding</keyword>
<evidence type="ECO:0000256" key="6">
    <source>
        <dbReference type="SAM" id="MobiDB-lite"/>
    </source>
</evidence>
<evidence type="ECO:0000256" key="1">
    <source>
        <dbReference type="ARBA" id="ARBA00004123"/>
    </source>
</evidence>
<dbReference type="PANTHER" id="PTHR12420:SF4">
    <property type="entry name" value="PHD FINGER PROTEIN 11"/>
    <property type="match status" value="1"/>
</dbReference>
<keyword evidence="4" id="KW-0862">Zinc</keyword>
<proteinExistence type="predicted"/>
<dbReference type="PANTHER" id="PTHR12420">
    <property type="entry name" value="PHD FINGER PROTEIN"/>
    <property type="match status" value="1"/>
</dbReference>
<dbReference type="GO" id="GO:0008270">
    <property type="term" value="F:zinc ion binding"/>
    <property type="evidence" value="ECO:0007669"/>
    <property type="project" value="UniProtKB-KW"/>
</dbReference>
<evidence type="ECO:0000256" key="3">
    <source>
        <dbReference type="ARBA" id="ARBA00022771"/>
    </source>
</evidence>
<evidence type="ECO:0000256" key="5">
    <source>
        <dbReference type="ARBA" id="ARBA00023242"/>
    </source>
</evidence>
<accession>A0A3Q7PA68</accession>
<dbReference type="CTD" id="51131"/>
<evidence type="ECO:0000313" key="8">
    <source>
        <dbReference type="Proteomes" id="UP000286641"/>
    </source>
</evidence>
<evidence type="ECO:0000313" key="9">
    <source>
        <dbReference type="RefSeq" id="XP_025730720.1"/>
    </source>
</evidence>
<keyword evidence="3" id="KW-0863">Zinc-finger</keyword>
<feature type="compositionally biased region" description="Low complexity" evidence="6">
    <location>
        <begin position="233"/>
        <end position="248"/>
    </location>
</feature>
<feature type="compositionally biased region" description="Polar residues" evidence="6">
    <location>
        <begin position="1"/>
        <end position="24"/>
    </location>
</feature>
<dbReference type="InterPro" id="IPR013083">
    <property type="entry name" value="Znf_RING/FYVE/PHD"/>
</dbReference>
<keyword evidence="8" id="KW-1185">Reference proteome</keyword>
<sequence>MDQVSSSIAKSVQGANQSETQDAQDQLLHPTGVFQVAEKMEKRTCALCPKDIEYSVLYFAKSENIAAHENCLLYSSALVESEDHDPHNQDRNFDVESVKKEIHRGRMLPPETLTFDRFMKEEEGRHTAVKTGFLKKCKEAGLLNDLFEEILDKLHLIQERLMGDTASDSDHEEIETSLFDCKLFEDTFVNFQAGIQKKIHQCEEWQKQLNDEIGVLKDLNQTVCSLQGDRDMSSSTSVSSVSSKDTIS</sequence>
<feature type="region of interest" description="Disordered" evidence="6">
    <location>
        <begin position="1"/>
        <end position="26"/>
    </location>
</feature>
<dbReference type="Proteomes" id="UP000286641">
    <property type="component" value="Unplaced"/>
</dbReference>
<reference evidence="9" key="2">
    <citation type="submission" date="2025-08" db="UniProtKB">
        <authorList>
            <consortium name="RefSeq"/>
        </authorList>
    </citation>
    <scope>IDENTIFICATION</scope>
    <source>
        <tissue evidence="9">Blood</tissue>
    </source>
</reference>